<dbReference type="AlphaFoldDB" id="A0AAE3G3A3"/>
<accession>A0AAE3G3A3</accession>
<dbReference type="Pfam" id="PF09838">
    <property type="entry name" value="DUF2065"/>
    <property type="match status" value="1"/>
</dbReference>
<proteinExistence type="predicted"/>
<organism evidence="2 3">
    <name type="scientific">Natronocella acetinitrilica</name>
    <dbReference type="NCBI Taxonomy" id="414046"/>
    <lineage>
        <taxon>Bacteria</taxon>
        <taxon>Pseudomonadati</taxon>
        <taxon>Pseudomonadota</taxon>
        <taxon>Gammaproteobacteria</taxon>
        <taxon>Chromatiales</taxon>
        <taxon>Ectothiorhodospiraceae</taxon>
        <taxon>Natronocella</taxon>
    </lineage>
</organism>
<dbReference type="PANTHER" id="PTHR38602">
    <property type="entry name" value="INNER MEMBRANE PROTEIN-RELATED"/>
    <property type="match status" value="1"/>
</dbReference>
<dbReference type="InterPro" id="IPR019201">
    <property type="entry name" value="DUF2065"/>
</dbReference>
<dbReference type="RefSeq" id="WP_253477782.1">
    <property type="nucleotide sequence ID" value="NZ_JALJXV010000004.1"/>
</dbReference>
<dbReference type="PANTHER" id="PTHR38602:SF1">
    <property type="entry name" value="INNER MEMBRANE PROTEIN"/>
    <property type="match status" value="1"/>
</dbReference>
<comment type="caution">
    <text evidence="2">The sequence shown here is derived from an EMBL/GenBank/DDBJ whole genome shotgun (WGS) entry which is preliminary data.</text>
</comment>
<feature type="transmembrane region" description="Helical" evidence="1">
    <location>
        <begin position="44"/>
        <end position="62"/>
    </location>
</feature>
<evidence type="ECO:0000313" key="3">
    <source>
        <dbReference type="Proteomes" id="UP001205843"/>
    </source>
</evidence>
<keyword evidence="1" id="KW-0812">Transmembrane</keyword>
<protein>
    <submittedName>
        <fullName evidence="2">Uncharacterized protein YjeT (DUF2065 family)</fullName>
    </submittedName>
</protein>
<keyword evidence="1" id="KW-0472">Membrane</keyword>
<gene>
    <name evidence="2" type="ORF">J2T57_002154</name>
</gene>
<reference evidence="2" key="1">
    <citation type="submission" date="2022-03" db="EMBL/GenBank/DDBJ databases">
        <title>Genomic Encyclopedia of Type Strains, Phase III (KMG-III): the genomes of soil and plant-associated and newly described type strains.</title>
        <authorList>
            <person name="Whitman W."/>
        </authorList>
    </citation>
    <scope>NUCLEOTIDE SEQUENCE</scope>
    <source>
        <strain evidence="2">ANL 6-2</strain>
    </source>
</reference>
<keyword evidence="1" id="KW-1133">Transmembrane helix</keyword>
<dbReference type="EMBL" id="JALJXV010000004">
    <property type="protein sequence ID" value="MCP1675016.1"/>
    <property type="molecule type" value="Genomic_DNA"/>
</dbReference>
<name>A0AAE3G3A3_9GAMM</name>
<evidence type="ECO:0000256" key="1">
    <source>
        <dbReference type="SAM" id="Phobius"/>
    </source>
</evidence>
<sequence length="64" mass="7269">MASWEYLLIGLGLMLVFEGIMPFLSPATLRQYMRQIIELDDRSLRIAGLVAMLTGLAILYLIRP</sequence>
<feature type="transmembrane region" description="Helical" evidence="1">
    <location>
        <begin position="6"/>
        <end position="24"/>
    </location>
</feature>
<dbReference type="Proteomes" id="UP001205843">
    <property type="component" value="Unassembled WGS sequence"/>
</dbReference>
<evidence type="ECO:0000313" key="2">
    <source>
        <dbReference type="EMBL" id="MCP1675016.1"/>
    </source>
</evidence>
<keyword evidence="3" id="KW-1185">Reference proteome</keyword>